<comment type="caution">
    <text evidence="1">The sequence shown here is derived from an EMBL/GenBank/DDBJ whole genome shotgun (WGS) entry which is preliminary data.</text>
</comment>
<evidence type="ECO:0000313" key="1">
    <source>
        <dbReference type="EMBL" id="KAI9201116.1"/>
    </source>
</evidence>
<evidence type="ECO:0000313" key="2">
    <source>
        <dbReference type="Proteomes" id="UP001064489"/>
    </source>
</evidence>
<gene>
    <name evidence="1" type="ORF">LWI28_018298</name>
</gene>
<organism evidence="1 2">
    <name type="scientific">Acer negundo</name>
    <name type="common">Box elder</name>
    <dbReference type="NCBI Taxonomy" id="4023"/>
    <lineage>
        <taxon>Eukaryota</taxon>
        <taxon>Viridiplantae</taxon>
        <taxon>Streptophyta</taxon>
        <taxon>Embryophyta</taxon>
        <taxon>Tracheophyta</taxon>
        <taxon>Spermatophyta</taxon>
        <taxon>Magnoliopsida</taxon>
        <taxon>eudicotyledons</taxon>
        <taxon>Gunneridae</taxon>
        <taxon>Pentapetalae</taxon>
        <taxon>rosids</taxon>
        <taxon>malvids</taxon>
        <taxon>Sapindales</taxon>
        <taxon>Sapindaceae</taxon>
        <taxon>Hippocastanoideae</taxon>
        <taxon>Acereae</taxon>
        <taxon>Acer</taxon>
    </lineage>
</organism>
<sequence>MSMNPKTTRTTTKWKRKGKKRDILLRRRKILGGCSNVCRNGKFFGSFRGPVKPEFLKGALMSYKFLWVGLPILCCNCISQCEPKWTIEFNQALQNDACRLQKLQCQTS</sequence>
<protein>
    <submittedName>
        <fullName evidence="1">Uncharacterized protein</fullName>
    </submittedName>
</protein>
<proteinExistence type="predicted"/>
<dbReference type="EMBL" id="JAJSOW010000001">
    <property type="protein sequence ID" value="KAI9201116.1"/>
    <property type="molecule type" value="Genomic_DNA"/>
</dbReference>
<keyword evidence="2" id="KW-1185">Reference proteome</keyword>
<name>A0AAD5JID4_ACENE</name>
<dbReference type="Proteomes" id="UP001064489">
    <property type="component" value="Chromosome 9"/>
</dbReference>
<dbReference type="AlphaFoldDB" id="A0AAD5JID4"/>
<reference evidence="1" key="1">
    <citation type="journal article" date="2022" name="Plant J.">
        <title>Strategies of tolerance reflected in two North American maple genomes.</title>
        <authorList>
            <person name="McEvoy S.L."/>
            <person name="Sezen U.U."/>
            <person name="Trouern-Trend A."/>
            <person name="McMahon S.M."/>
            <person name="Schaberg P.G."/>
            <person name="Yang J."/>
            <person name="Wegrzyn J.L."/>
            <person name="Swenson N.G."/>
        </authorList>
    </citation>
    <scope>NUCLEOTIDE SEQUENCE</scope>
    <source>
        <strain evidence="1">91603</strain>
    </source>
</reference>
<reference evidence="1" key="2">
    <citation type="submission" date="2023-02" db="EMBL/GenBank/DDBJ databases">
        <authorList>
            <person name="Swenson N.G."/>
            <person name="Wegrzyn J.L."/>
            <person name="Mcevoy S.L."/>
        </authorList>
    </citation>
    <scope>NUCLEOTIDE SEQUENCE</scope>
    <source>
        <strain evidence="1">91603</strain>
        <tissue evidence="1">Leaf</tissue>
    </source>
</reference>
<accession>A0AAD5JID4</accession>